<comment type="caution">
    <text evidence="1">The sequence shown here is derived from an EMBL/GenBank/DDBJ whole genome shotgun (WGS) entry which is preliminary data.</text>
</comment>
<proteinExistence type="predicted"/>
<accession>A0ACC2I5E2</accession>
<gene>
    <name evidence="1" type="ORF">OPT61_g6914</name>
</gene>
<name>A0ACC2I5E2_9PLEO</name>
<protein>
    <submittedName>
        <fullName evidence="1">Uncharacterized protein</fullName>
    </submittedName>
</protein>
<keyword evidence="2" id="KW-1185">Reference proteome</keyword>
<organism evidence="1 2">
    <name type="scientific">Boeremia exigua</name>
    <dbReference type="NCBI Taxonomy" id="749465"/>
    <lineage>
        <taxon>Eukaryota</taxon>
        <taxon>Fungi</taxon>
        <taxon>Dikarya</taxon>
        <taxon>Ascomycota</taxon>
        <taxon>Pezizomycotina</taxon>
        <taxon>Dothideomycetes</taxon>
        <taxon>Pleosporomycetidae</taxon>
        <taxon>Pleosporales</taxon>
        <taxon>Pleosporineae</taxon>
        <taxon>Didymellaceae</taxon>
        <taxon>Boeremia</taxon>
    </lineage>
</organism>
<reference evidence="1" key="1">
    <citation type="submission" date="2022-11" db="EMBL/GenBank/DDBJ databases">
        <title>Genome Sequence of Boeremia exigua.</title>
        <authorList>
            <person name="Buettner E."/>
        </authorList>
    </citation>
    <scope>NUCLEOTIDE SEQUENCE</scope>
    <source>
        <strain evidence="1">CU02</strain>
    </source>
</reference>
<sequence>MLTGAMAREKKCPSAPPIQRVREQCGEPLGGGYTGAITGFFDLAGATCAADRVPGKLQPPDGYVTNATSGISGFSSDESDRSDPGKFTWYDKYASQPMPWIVSRFSDGKSETSVVCLTPGDVVPGSRDPETSAAGRVRAWVGMVVGVVAAGVAMM</sequence>
<dbReference type="EMBL" id="JAPHNI010000527">
    <property type="protein sequence ID" value="KAJ8110173.1"/>
    <property type="molecule type" value="Genomic_DNA"/>
</dbReference>
<evidence type="ECO:0000313" key="2">
    <source>
        <dbReference type="Proteomes" id="UP001153331"/>
    </source>
</evidence>
<evidence type="ECO:0000313" key="1">
    <source>
        <dbReference type="EMBL" id="KAJ8110173.1"/>
    </source>
</evidence>
<dbReference type="Proteomes" id="UP001153331">
    <property type="component" value="Unassembled WGS sequence"/>
</dbReference>